<comment type="caution">
    <text evidence="2">The sequence shown here is derived from an EMBL/GenBank/DDBJ whole genome shotgun (WGS) entry which is preliminary data.</text>
</comment>
<protein>
    <submittedName>
        <fullName evidence="2">GNAT family N-acetyltransferase</fullName>
    </submittedName>
</protein>
<accession>A0A2S5AFV6</accession>
<feature type="domain" description="N-acetyltransferase" evidence="1">
    <location>
        <begin position="1"/>
        <end position="146"/>
    </location>
</feature>
<proteinExistence type="predicted"/>
<keyword evidence="2" id="KW-0808">Transferase</keyword>
<evidence type="ECO:0000313" key="2">
    <source>
        <dbReference type="EMBL" id="POY41416.1"/>
    </source>
</evidence>
<dbReference type="OrthoDB" id="2352823at2"/>
<gene>
    <name evidence="2" type="ORF">C3L50_02530</name>
</gene>
<dbReference type="Proteomes" id="UP000237310">
    <property type="component" value="Unassembled WGS sequence"/>
</dbReference>
<keyword evidence="3" id="KW-1185">Reference proteome</keyword>
<dbReference type="Pfam" id="PF00583">
    <property type="entry name" value="Acetyltransf_1"/>
    <property type="match status" value="1"/>
</dbReference>
<dbReference type="SUPFAM" id="SSF55729">
    <property type="entry name" value="Acyl-CoA N-acyltransferases (Nat)"/>
    <property type="match status" value="1"/>
</dbReference>
<dbReference type="AlphaFoldDB" id="A0A2S5AFV6"/>
<dbReference type="Gene3D" id="3.40.630.30">
    <property type="match status" value="1"/>
</dbReference>
<name>A0A2S5AFV6_9FLAO</name>
<dbReference type="RefSeq" id="WP_103804555.1">
    <property type="nucleotide sequence ID" value="NZ_PQVG01000001.1"/>
</dbReference>
<dbReference type="InterPro" id="IPR000182">
    <property type="entry name" value="GNAT_dom"/>
</dbReference>
<dbReference type="PROSITE" id="PS51186">
    <property type="entry name" value="GNAT"/>
    <property type="match status" value="1"/>
</dbReference>
<evidence type="ECO:0000313" key="3">
    <source>
        <dbReference type="Proteomes" id="UP000237310"/>
    </source>
</evidence>
<dbReference type="InterPro" id="IPR016181">
    <property type="entry name" value="Acyl_CoA_acyltransferase"/>
</dbReference>
<reference evidence="2 3" key="1">
    <citation type="submission" date="2018-01" db="EMBL/GenBank/DDBJ databases">
        <authorList>
            <person name="Gaut B.S."/>
            <person name="Morton B.R."/>
            <person name="Clegg M.T."/>
            <person name="Duvall M.R."/>
        </authorList>
    </citation>
    <scope>NUCLEOTIDE SEQUENCE [LARGE SCALE GENOMIC DNA]</scope>
    <source>
        <strain evidence="2 3">HR-AY</strain>
    </source>
</reference>
<dbReference type="CDD" id="cd04301">
    <property type="entry name" value="NAT_SF"/>
    <property type="match status" value="1"/>
</dbReference>
<dbReference type="EMBL" id="PQVG01000001">
    <property type="protein sequence ID" value="POY41416.1"/>
    <property type="molecule type" value="Genomic_DNA"/>
</dbReference>
<dbReference type="GO" id="GO:0016747">
    <property type="term" value="F:acyltransferase activity, transferring groups other than amino-acyl groups"/>
    <property type="evidence" value="ECO:0007669"/>
    <property type="project" value="InterPro"/>
</dbReference>
<organism evidence="2 3">
    <name type="scientific">Flavobacterium alvei</name>
    <dbReference type="NCBI Taxonomy" id="2080416"/>
    <lineage>
        <taxon>Bacteria</taxon>
        <taxon>Pseudomonadati</taxon>
        <taxon>Bacteroidota</taxon>
        <taxon>Flavobacteriia</taxon>
        <taxon>Flavobacteriales</taxon>
        <taxon>Flavobacteriaceae</taxon>
        <taxon>Flavobacterium</taxon>
    </lineage>
</organism>
<sequence>MTTIIKEIPYLETFSVRHPVLRAGKPIESCRFDGDDLITTHHFGLYLNEELVGIISLFLTKNLVFKEQKQYQIRGMAVLEQYQKSGFGKMLILYSEAFLNTQKVDLIWFNARVEAVGFYEKMGYQKTGKIFEIPDVGEHIVMFKKN</sequence>
<evidence type="ECO:0000259" key="1">
    <source>
        <dbReference type="PROSITE" id="PS51186"/>
    </source>
</evidence>